<evidence type="ECO:0000313" key="2">
    <source>
        <dbReference type="EMBL" id="UXX80741.1"/>
    </source>
</evidence>
<organism evidence="2 3">
    <name type="scientific">Reichenbachiella carrageenanivorans</name>
    <dbReference type="NCBI Taxonomy" id="2979869"/>
    <lineage>
        <taxon>Bacteria</taxon>
        <taxon>Pseudomonadati</taxon>
        <taxon>Bacteroidota</taxon>
        <taxon>Cytophagia</taxon>
        <taxon>Cytophagales</taxon>
        <taxon>Reichenbachiellaceae</taxon>
        <taxon>Reichenbachiella</taxon>
    </lineage>
</organism>
<dbReference type="Pfam" id="PF18962">
    <property type="entry name" value="Por_Secre_tail"/>
    <property type="match status" value="1"/>
</dbReference>
<dbReference type="EMBL" id="CP106735">
    <property type="protein sequence ID" value="UXX80741.1"/>
    <property type="molecule type" value="Genomic_DNA"/>
</dbReference>
<dbReference type="RefSeq" id="WP_263052470.1">
    <property type="nucleotide sequence ID" value="NZ_CP106735.1"/>
</dbReference>
<proteinExistence type="predicted"/>
<accession>A0ABY6D3L5</accession>
<keyword evidence="3" id="KW-1185">Reference proteome</keyword>
<evidence type="ECO:0000259" key="1">
    <source>
        <dbReference type="Pfam" id="PF18962"/>
    </source>
</evidence>
<name>A0ABY6D3L5_9BACT</name>
<dbReference type="InterPro" id="IPR015943">
    <property type="entry name" value="WD40/YVTN_repeat-like_dom_sf"/>
</dbReference>
<protein>
    <submittedName>
        <fullName evidence="2">T9SS type A sorting domain-containing protein</fullName>
    </submittedName>
</protein>
<reference evidence="2" key="1">
    <citation type="submission" date="2022-10" db="EMBL/GenBank/DDBJ databases">
        <title>Comparative genomics and taxonomic characterization of three novel marine species of genus Reichenbachiella exhibiting antioxidant and polysaccharide degradation activities.</title>
        <authorList>
            <person name="Muhammad N."/>
            <person name="Lee Y.-J."/>
            <person name="Ko J."/>
            <person name="Kim S.-G."/>
        </authorList>
    </citation>
    <scope>NUCLEOTIDE SEQUENCE</scope>
    <source>
        <strain evidence="2">Wsw4-B4</strain>
    </source>
</reference>
<dbReference type="NCBIfam" id="TIGR04183">
    <property type="entry name" value="Por_Secre_tail"/>
    <property type="match status" value="1"/>
</dbReference>
<dbReference type="Gene3D" id="2.130.10.10">
    <property type="entry name" value="YVTN repeat-like/Quinoprotein amine dehydrogenase"/>
    <property type="match status" value="2"/>
</dbReference>
<dbReference type="InterPro" id="IPR026444">
    <property type="entry name" value="Secre_tail"/>
</dbReference>
<gene>
    <name evidence="2" type="ORF">N7E81_06465</name>
</gene>
<dbReference type="SUPFAM" id="SSF110296">
    <property type="entry name" value="Oligoxyloglucan reducing end-specific cellobiohydrolase"/>
    <property type="match status" value="1"/>
</dbReference>
<dbReference type="InterPro" id="IPR013783">
    <property type="entry name" value="Ig-like_fold"/>
</dbReference>
<evidence type="ECO:0000313" key="3">
    <source>
        <dbReference type="Proteomes" id="UP001062165"/>
    </source>
</evidence>
<feature type="domain" description="Secretion system C-terminal sorting" evidence="1">
    <location>
        <begin position="1013"/>
        <end position="1074"/>
    </location>
</feature>
<sequence length="1082" mass="118291">MRFSIILFIVLSAKALQSQPAEWGGIDRWESLNPGAGGQVQDVFFDRHTENRIWFCSDMEGVYRSDDSGQKWKHVSRDLTHHMSFLVMNQVGGTRVFEGGMNGAHYSDNAGADPSEVTWDMIEPTRGDAIASIAISQDHQLIVLAPGWKNKDAQKCQAAITTPVQGLSSGKLNGERIVYISKDGGDTWAEKKYEPTDGYRHVFSVEIDPDNNIYLGSSAGVYFSSDGGDSFARIDDPSQALGKAGNSTACNSRPNGGSRGIGLSPDGNHIYAVYQTSSSPKNYSLFVASTSDTGIADTWQQVSDDLSASVEWYKPEVDPRSDQTNHQVLIGNVWNGNTHRVGLWEGTFSYELDGSLKDYEWAKVVDKPAEDNCFEFEMGWEDRDMIVRSYDYSPTFWGVHQIVMMGGQNVYLGDKEQPNYPCGPSVWHEIYGEIIDHDFGPVVMSHERGFSSTYAYDVSALDNYAIQGCADHGIMQSLDYGYSWTSAQTPNGTNAMSVLTIPLATPIVLADLRAGYGAPSQTVGAIYAKTINPENIGYPSGWKLIGGAVPNGSGTTNGLPSRNFRVINYDPKFPERVYIGIRGKSGANGGIYMTSGIQKIIDGEGAWEKITPSSFDNYDIRDIWVDPNNSSIVYARSATSGNLILKGVNTSGVFDWTTSSGGISDVSDIALIDRGENTWLVASGTINSQFGVFINESINTVDWSNKGNWKFTGLDIAASLTLRPEKSVTNTQYMSFSGLAANGQYIIINRHATGFKKGLGSFAGTIQPDGSVLWQDWTDTSVQSLYQSDCNQAKILRIKDTEYYYVATVGAGAWRRALPTSSEKDCSVDFLKHTFEVDAPNDQVVLSVLSSEAWSPSTNHSFLSVVQSGSQLVVDVTNNASSDVRTGTVSIVGCETRTLTITQKGNQQPEIAWNLHELDQEIEEGEEFSLSVVAKDPDGSISSVTIYVDESVLKTSDKVPLAAPLIFESAGTYEVSAEVVDDLGAVVSLFGTVAVKPARVLSVAPGQRANLLLYPNPCSDEIVLVGNDALRINIFDLQGRIIQGMTQVNRDNKWHIDTSKLQVGMYQLCMNDGQSCIRFRRE</sequence>
<dbReference type="Gene3D" id="2.60.40.10">
    <property type="entry name" value="Immunoglobulins"/>
    <property type="match status" value="1"/>
</dbReference>
<dbReference type="Proteomes" id="UP001062165">
    <property type="component" value="Chromosome"/>
</dbReference>